<dbReference type="EMBL" id="CP042914">
    <property type="protein sequence ID" value="QEG41639.1"/>
    <property type="molecule type" value="Genomic_DNA"/>
</dbReference>
<gene>
    <name evidence="1" type="ORF">UC8_36650</name>
</gene>
<evidence type="ECO:0000313" key="2">
    <source>
        <dbReference type="Proteomes" id="UP000325286"/>
    </source>
</evidence>
<name>A0A5B9QUK3_9BACT</name>
<organism evidence="1 2">
    <name type="scientific">Roseimaritima ulvae</name>
    <dbReference type="NCBI Taxonomy" id="980254"/>
    <lineage>
        <taxon>Bacteria</taxon>
        <taxon>Pseudomonadati</taxon>
        <taxon>Planctomycetota</taxon>
        <taxon>Planctomycetia</taxon>
        <taxon>Pirellulales</taxon>
        <taxon>Pirellulaceae</taxon>
        <taxon>Roseimaritima</taxon>
    </lineage>
</organism>
<dbReference type="AlphaFoldDB" id="A0A5B9QUK3"/>
<dbReference type="Proteomes" id="UP000325286">
    <property type="component" value="Chromosome"/>
</dbReference>
<dbReference type="RefSeq" id="WP_068137119.1">
    <property type="nucleotide sequence ID" value="NZ_CP042914.1"/>
</dbReference>
<protein>
    <submittedName>
        <fullName evidence="1">Uncharacterized protein</fullName>
    </submittedName>
</protein>
<reference evidence="1 2" key="1">
    <citation type="submission" date="2019-08" db="EMBL/GenBank/DDBJ databases">
        <title>Deep-cultivation of Planctomycetes and their phenomic and genomic characterization uncovers novel biology.</title>
        <authorList>
            <person name="Wiegand S."/>
            <person name="Jogler M."/>
            <person name="Boedeker C."/>
            <person name="Pinto D."/>
            <person name="Vollmers J."/>
            <person name="Rivas-Marin E."/>
            <person name="Kohn T."/>
            <person name="Peeters S.H."/>
            <person name="Heuer A."/>
            <person name="Rast P."/>
            <person name="Oberbeckmann S."/>
            <person name="Bunk B."/>
            <person name="Jeske O."/>
            <person name="Meyerdierks A."/>
            <person name="Storesund J.E."/>
            <person name="Kallscheuer N."/>
            <person name="Luecker S."/>
            <person name="Lage O.M."/>
            <person name="Pohl T."/>
            <person name="Merkel B.J."/>
            <person name="Hornburger P."/>
            <person name="Mueller R.-W."/>
            <person name="Bruemmer F."/>
            <person name="Labrenz M."/>
            <person name="Spormann A.M."/>
            <person name="Op den Camp H."/>
            <person name="Overmann J."/>
            <person name="Amann R."/>
            <person name="Jetten M.S.M."/>
            <person name="Mascher T."/>
            <person name="Medema M.H."/>
            <person name="Devos D.P."/>
            <person name="Kaster A.-K."/>
            <person name="Ovreas L."/>
            <person name="Rohde M."/>
            <person name="Galperin M.Y."/>
            <person name="Jogler C."/>
        </authorList>
    </citation>
    <scope>NUCLEOTIDE SEQUENCE [LARGE SCALE GENOMIC DNA]</scope>
    <source>
        <strain evidence="1 2">UC8</strain>
    </source>
</reference>
<evidence type="ECO:0000313" key="1">
    <source>
        <dbReference type="EMBL" id="QEG41639.1"/>
    </source>
</evidence>
<dbReference type="OrthoDB" id="289841at2"/>
<keyword evidence="2" id="KW-1185">Reference proteome</keyword>
<sequence>MARAAKPLDPNAPLTTPEENVMRVFREFLMRPGQMLCFHGPDLEKHRNALTTLTERDLLVGESFKGGYSLTLEGFEAMKACTSRPAAR</sequence>
<proteinExistence type="predicted"/>
<accession>A0A5B9QUK3</accession>
<dbReference type="KEGG" id="rul:UC8_36650"/>